<name>A6DL52_9BACT</name>
<comment type="caution">
    <text evidence="2">The sequence shown here is derived from an EMBL/GenBank/DDBJ whole genome shotgun (WGS) entry which is preliminary data.</text>
</comment>
<accession>A6DL52</accession>
<gene>
    <name evidence="2" type="ORF">LNTAR_20648</name>
</gene>
<keyword evidence="3" id="KW-1185">Reference proteome</keyword>
<evidence type="ECO:0000259" key="1">
    <source>
        <dbReference type="Pfam" id="PF13751"/>
    </source>
</evidence>
<dbReference type="PANTHER" id="PTHR33408:SF2">
    <property type="entry name" value="TRANSPOSASE DDE DOMAIN-CONTAINING PROTEIN"/>
    <property type="match status" value="1"/>
</dbReference>
<dbReference type="Pfam" id="PF13751">
    <property type="entry name" value="DDE_Tnp_1_6"/>
    <property type="match status" value="1"/>
</dbReference>
<dbReference type="Proteomes" id="UP000004947">
    <property type="component" value="Unassembled WGS sequence"/>
</dbReference>
<organism evidence="2 3">
    <name type="scientific">Lentisphaera araneosa HTCC2155</name>
    <dbReference type="NCBI Taxonomy" id="313628"/>
    <lineage>
        <taxon>Bacteria</taxon>
        <taxon>Pseudomonadati</taxon>
        <taxon>Lentisphaerota</taxon>
        <taxon>Lentisphaeria</taxon>
        <taxon>Lentisphaerales</taxon>
        <taxon>Lentisphaeraceae</taxon>
        <taxon>Lentisphaera</taxon>
    </lineage>
</organism>
<evidence type="ECO:0000313" key="3">
    <source>
        <dbReference type="Proteomes" id="UP000004947"/>
    </source>
</evidence>
<evidence type="ECO:0000313" key="2">
    <source>
        <dbReference type="EMBL" id="EDM27654.1"/>
    </source>
</evidence>
<dbReference type="EMBL" id="ABCK01000008">
    <property type="protein sequence ID" value="EDM27654.1"/>
    <property type="molecule type" value="Genomic_DNA"/>
</dbReference>
<protein>
    <submittedName>
        <fullName evidence="2">Transposase</fullName>
    </submittedName>
</protein>
<dbReference type="PANTHER" id="PTHR33408">
    <property type="entry name" value="TRANSPOSASE"/>
    <property type="match status" value="1"/>
</dbReference>
<dbReference type="eggNOG" id="COG3666">
    <property type="taxonomic scope" value="Bacteria"/>
</dbReference>
<reference evidence="2 3" key="1">
    <citation type="journal article" date="2010" name="J. Bacteriol.">
        <title>Genome sequence of Lentisphaera araneosa HTCC2155T, the type species of the order Lentisphaerales in the phylum Lentisphaerae.</title>
        <authorList>
            <person name="Thrash J.C."/>
            <person name="Cho J.C."/>
            <person name="Vergin K.L."/>
            <person name="Morris R.M."/>
            <person name="Giovannoni S.J."/>
        </authorList>
    </citation>
    <scope>NUCLEOTIDE SEQUENCE [LARGE SCALE GENOMIC DNA]</scope>
    <source>
        <strain evidence="2 3">HTCC2155</strain>
    </source>
</reference>
<proteinExistence type="predicted"/>
<dbReference type="STRING" id="313628.LNTAR_20648"/>
<sequence>MDVNPSLLKIYLTIKRSKFHDEEVVYEDIFISFSMLYAQAAVDIEGSMLILGAYVTNDPNDKLQLDPALNSIDSSIREVSELLADSGYYSEGAVTKIESDETQNTEVYCDVERTPHGRTVADLEKRDDLEYSPQGLTPKEAMRQKLQTTRGRECYKLRKQTVEPAFGIIKEVLGFRQFFLRGIEKVNLEWDLLSIAYNLKRIFKLTKGNGLSPFDKKFFIGA</sequence>
<dbReference type="AlphaFoldDB" id="A6DL52"/>
<dbReference type="InterPro" id="IPR025668">
    <property type="entry name" value="Tnp_DDE_dom"/>
</dbReference>
<feature type="domain" description="Transposase DDE" evidence="1">
    <location>
        <begin position="128"/>
        <end position="202"/>
    </location>
</feature>